<reference evidence="14 15" key="1">
    <citation type="journal article" date="2023" name="G3 (Bethesda)">
        <title>A chromosome-level genome assembly of Zasmidium syzygii isolated from banana leaves.</title>
        <authorList>
            <person name="van Westerhoven A.C."/>
            <person name="Mehrabi R."/>
            <person name="Talebi R."/>
            <person name="Steentjes M.B.F."/>
            <person name="Corcolon B."/>
            <person name="Chong P.A."/>
            <person name="Kema G.H.J."/>
            <person name="Seidl M.F."/>
        </authorList>
    </citation>
    <scope>NUCLEOTIDE SEQUENCE [LARGE SCALE GENOMIC DNA]</scope>
    <source>
        <strain evidence="14 15">P124</strain>
    </source>
</reference>
<proteinExistence type="inferred from homology"/>
<keyword evidence="15" id="KW-1185">Reference proteome</keyword>
<keyword evidence="8 10" id="KW-0326">Glycosidase</keyword>
<keyword evidence="7 10" id="KW-0119">Carbohydrate metabolism</keyword>
<dbReference type="PRINTS" id="PR00911">
    <property type="entry name" value="GLHYDRLASE11"/>
</dbReference>
<accession>A0ABR0E6S4</accession>
<name>A0ABR0E6S4_ZASCE</name>
<keyword evidence="12" id="KW-0732">Signal</keyword>
<organism evidence="14 15">
    <name type="scientific">Zasmidium cellare</name>
    <name type="common">Wine cellar mold</name>
    <name type="synonym">Racodium cellare</name>
    <dbReference type="NCBI Taxonomy" id="395010"/>
    <lineage>
        <taxon>Eukaryota</taxon>
        <taxon>Fungi</taxon>
        <taxon>Dikarya</taxon>
        <taxon>Ascomycota</taxon>
        <taxon>Pezizomycotina</taxon>
        <taxon>Dothideomycetes</taxon>
        <taxon>Dothideomycetidae</taxon>
        <taxon>Mycosphaerellales</taxon>
        <taxon>Mycosphaerellaceae</taxon>
        <taxon>Zasmidium</taxon>
    </lineage>
</organism>
<comment type="catalytic activity">
    <reaction evidence="1 10 11">
        <text>Endohydrolysis of (1-&gt;4)-beta-D-xylosidic linkages in xylans.</text>
        <dbReference type="EC" id="3.2.1.8"/>
    </reaction>
</comment>
<gene>
    <name evidence="14" type="ORF">PRZ48_011407</name>
</gene>
<feature type="domain" description="GH11" evidence="13">
    <location>
        <begin position="38"/>
        <end position="226"/>
    </location>
</feature>
<dbReference type="InterPro" id="IPR013320">
    <property type="entry name" value="ConA-like_dom_sf"/>
</dbReference>
<feature type="active site" description="Proton donor" evidence="10">
    <location>
        <position position="213"/>
    </location>
</feature>
<dbReference type="SUPFAM" id="SSF49899">
    <property type="entry name" value="Concanavalin A-like lectins/glucanases"/>
    <property type="match status" value="1"/>
</dbReference>
<comment type="similarity">
    <text evidence="3 10 11">Belongs to the glycosyl hydrolase 11 (cellulase G) family.</text>
</comment>
<evidence type="ECO:0000256" key="12">
    <source>
        <dbReference type="SAM" id="SignalP"/>
    </source>
</evidence>
<evidence type="ECO:0000256" key="11">
    <source>
        <dbReference type="RuleBase" id="RU362015"/>
    </source>
</evidence>
<dbReference type="Proteomes" id="UP001305779">
    <property type="component" value="Unassembled WGS sequence"/>
</dbReference>
<evidence type="ECO:0000256" key="4">
    <source>
        <dbReference type="ARBA" id="ARBA00012590"/>
    </source>
</evidence>
<evidence type="ECO:0000256" key="1">
    <source>
        <dbReference type="ARBA" id="ARBA00000681"/>
    </source>
</evidence>
<dbReference type="PANTHER" id="PTHR46828">
    <property type="entry name" value="ENDO-1,4-BETA-XYLANASE A-RELATED"/>
    <property type="match status" value="1"/>
</dbReference>
<evidence type="ECO:0000313" key="15">
    <source>
        <dbReference type="Proteomes" id="UP001305779"/>
    </source>
</evidence>
<feature type="signal peptide" evidence="12">
    <location>
        <begin position="1"/>
        <end position="18"/>
    </location>
</feature>
<feature type="active site" description="Nucleophile" evidence="10">
    <location>
        <position position="122"/>
    </location>
</feature>
<dbReference type="InterPro" id="IPR033123">
    <property type="entry name" value="GH11_dom"/>
</dbReference>
<comment type="pathway">
    <text evidence="2 10 11">Glycan degradation; xylan degradation.</text>
</comment>
<evidence type="ECO:0000256" key="5">
    <source>
        <dbReference type="ARBA" id="ARBA00022651"/>
    </source>
</evidence>
<sequence>MFSSSFLLTLAAALGAFASPIVSIEELQDASSSILDSRSTSPGTGTNNGFYYSFYTDGGGNVTYNNGAKGSYTTQWTNCGNFVAGKGWNPGSARTISYSGIFSPNGNAYLSVYGWTTDPLVEYYITESYGTYNPATGLTYKGQLSSDGGTYNIYTSTRTNAPSIVGTANFTQYWSIRSSKRVGGTVTVGNHFNAWKKYGMNLGTQNYQIVATEGYESSGSSAITVS</sequence>
<evidence type="ECO:0000256" key="3">
    <source>
        <dbReference type="ARBA" id="ARBA00007792"/>
    </source>
</evidence>
<dbReference type="EMBL" id="JAXOVC010000009">
    <property type="protein sequence ID" value="KAK4496958.1"/>
    <property type="molecule type" value="Genomic_DNA"/>
</dbReference>
<keyword evidence="9 10" id="KW-0624">Polysaccharide degradation</keyword>
<dbReference type="Pfam" id="PF00457">
    <property type="entry name" value="Glyco_hydro_11"/>
    <property type="match status" value="1"/>
</dbReference>
<evidence type="ECO:0000256" key="2">
    <source>
        <dbReference type="ARBA" id="ARBA00004851"/>
    </source>
</evidence>
<feature type="chain" id="PRO_5047127682" description="Endo-1,4-beta-xylanase" evidence="12">
    <location>
        <begin position="19"/>
        <end position="226"/>
    </location>
</feature>
<dbReference type="Gene3D" id="2.60.120.180">
    <property type="match status" value="1"/>
</dbReference>
<keyword evidence="6 10" id="KW-0378">Hydrolase</keyword>
<protein>
    <recommendedName>
        <fullName evidence="4 10">Endo-1,4-beta-xylanase</fullName>
        <ecNumber evidence="4 10">3.2.1.8</ecNumber>
    </recommendedName>
</protein>
<dbReference type="InterPro" id="IPR001137">
    <property type="entry name" value="Glyco_hydro_11"/>
</dbReference>
<dbReference type="PROSITE" id="PS51761">
    <property type="entry name" value="GH11_3"/>
    <property type="match status" value="1"/>
</dbReference>
<evidence type="ECO:0000259" key="13">
    <source>
        <dbReference type="PROSITE" id="PS51761"/>
    </source>
</evidence>
<evidence type="ECO:0000256" key="6">
    <source>
        <dbReference type="ARBA" id="ARBA00022801"/>
    </source>
</evidence>
<dbReference type="InterPro" id="IPR013319">
    <property type="entry name" value="GH11/12"/>
</dbReference>
<evidence type="ECO:0000313" key="14">
    <source>
        <dbReference type="EMBL" id="KAK4496958.1"/>
    </source>
</evidence>
<evidence type="ECO:0000256" key="7">
    <source>
        <dbReference type="ARBA" id="ARBA00023277"/>
    </source>
</evidence>
<evidence type="ECO:0000256" key="9">
    <source>
        <dbReference type="ARBA" id="ARBA00023326"/>
    </source>
</evidence>
<keyword evidence="5 10" id="KW-0858">Xylan degradation</keyword>
<evidence type="ECO:0000256" key="10">
    <source>
        <dbReference type="PROSITE-ProRule" id="PRU01097"/>
    </source>
</evidence>
<comment type="caution">
    <text evidence="14">The sequence shown here is derived from an EMBL/GenBank/DDBJ whole genome shotgun (WGS) entry which is preliminary data.</text>
</comment>
<evidence type="ECO:0000256" key="8">
    <source>
        <dbReference type="ARBA" id="ARBA00023295"/>
    </source>
</evidence>
<dbReference type="EC" id="3.2.1.8" evidence="4 10"/>
<dbReference type="PANTHER" id="PTHR46828:SF2">
    <property type="entry name" value="ENDO-1,4-BETA-XYLANASE A-RELATED"/>
    <property type="match status" value="1"/>
</dbReference>